<evidence type="ECO:0000313" key="1">
    <source>
        <dbReference type="EMBL" id="KAL0936837.1"/>
    </source>
</evidence>
<protein>
    <submittedName>
        <fullName evidence="1">Uncharacterized protein</fullName>
    </submittedName>
</protein>
<proteinExistence type="predicted"/>
<comment type="caution">
    <text evidence="1">The sequence shown here is derived from an EMBL/GenBank/DDBJ whole genome shotgun (WGS) entry which is preliminary data.</text>
</comment>
<keyword evidence="2" id="KW-1185">Reference proteome</keyword>
<evidence type="ECO:0000313" key="2">
    <source>
        <dbReference type="Proteomes" id="UP000805649"/>
    </source>
</evidence>
<dbReference type="EMBL" id="VUJX02000005">
    <property type="protein sequence ID" value="KAL0936837.1"/>
    <property type="molecule type" value="Genomic_DNA"/>
</dbReference>
<gene>
    <name evidence="1" type="ORF">CTRU02_209053</name>
</gene>
<dbReference type="Proteomes" id="UP000805649">
    <property type="component" value="Unassembled WGS sequence"/>
</dbReference>
<accession>A0ACC3YY71</accession>
<reference evidence="1 2" key="1">
    <citation type="journal article" date="2020" name="Phytopathology">
        <title>Genome Sequence Resources of Colletotrichum truncatum, C. plurivorum, C. musicola, and C. sojae: Four Species Pathogenic to Soybean (Glycine max).</title>
        <authorList>
            <person name="Rogerio F."/>
            <person name="Boufleur T.R."/>
            <person name="Ciampi-Guillardi M."/>
            <person name="Sukno S.A."/>
            <person name="Thon M.R."/>
            <person name="Massola Junior N.S."/>
            <person name="Baroncelli R."/>
        </authorList>
    </citation>
    <scope>NUCLEOTIDE SEQUENCE [LARGE SCALE GENOMIC DNA]</scope>
    <source>
        <strain evidence="1 2">CMES1059</strain>
    </source>
</reference>
<sequence>MHLSLDTFILSTLLSGAQAALEAPIAGYSVIIPEWDVQAYPGGTKKAVPLNGTIQEVHAQLLQINPDYDSSFDRSLSGMARLSQITTDPEKHIILHGDNEFVGANYTCGNNTWGHAITGQIEDGIQYLRKVVGKPKAHAGPQACGRVSCSFGSAIWWCNDNTSPKELEDFSVIASGAHYLRIQKQCKLGYMFYHEYYMRGQVFHKDGWSVIVRGDKCK</sequence>
<organism evidence="1 2">
    <name type="scientific">Colletotrichum truncatum</name>
    <name type="common">Anthracnose fungus</name>
    <name type="synonym">Colletotrichum capsici</name>
    <dbReference type="NCBI Taxonomy" id="5467"/>
    <lineage>
        <taxon>Eukaryota</taxon>
        <taxon>Fungi</taxon>
        <taxon>Dikarya</taxon>
        <taxon>Ascomycota</taxon>
        <taxon>Pezizomycotina</taxon>
        <taxon>Sordariomycetes</taxon>
        <taxon>Hypocreomycetidae</taxon>
        <taxon>Glomerellales</taxon>
        <taxon>Glomerellaceae</taxon>
        <taxon>Colletotrichum</taxon>
        <taxon>Colletotrichum truncatum species complex</taxon>
    </lineage>
</organism>
<name>A0ACC3YY71_COLTU</name>